<keyword evidence="4" id="KW-0676">Redox-active center</keyword>
<accession>A0ABU6K269</accession>
<evidence type="ECO:0000256" key="2">
    <source>
        <dbReference type="ARBA" id="ARBA00022748"/>
    </source>
</evidence>
<evidence type="ECO:0000313" key="6">
    <source>
        <dbReference type="EMBL" id="MEC5385626.1"/>
    </source>
</evidence>
<evidence type="ECO:0000259" key="5">
    <source>
        <dbReference type="PROSITE" id="PS51352"/>
    </source>
</evidence>
<dbReference type="InterPro" id="IPR013740">
    <property type="entry name" value="Redoxin"/>
</dbReference>
<dbReference type="InterPro" id="IPR050553">
    <property type="entry name" value="Thioredoxin_ResA/DsbE_sf"/>
</dbReference>
<protein>
    <submittedName>
        <fullName evidence="6">TlpA disulfide reductase family protein</fullName>
    </submittedName>
</protein>
<name>A0ABU6K269_9RHOO</name>
<keyword evidence="7" id="KW-1185">Reference proteome</keyword>
<keyword evidence="3" id="KW-1015">Disulfide bond</keyword>
<feature type="domain" description="Thioredoxin" evidence="5">
    <location>
        <begin position="28"/>
        <end position="167"/>
    </location>
</feature>
<dbReference type="InterPro" id="IPR017937">
    <property type="entry name" value="Thioredoxin_CS"/>
</dbReference>
<dbReference type="Gene3D" id="3.40.30.10">
    <property type="entry name" value="Glutaredoxin"/>
    <property type="match status" value="1"/>
</dbReference>
<evidence type="ECO:0000256" key="4">
    <source>
        <dbReference type="ARBA" id="ARBA00023284"/>
    </source>
</evidence>
<evidence type="ECO:0000256" key="1">
    <source>
        <dbReference type="ARBA" id="ARBA00004196"/>
    </source>
</evidence>
<proteinExistence type="predicted"/>
<comment type="caution">
    <text evidence="6">The sequence shown here is derived from an EMBL/GenBank/DDBJ whole genome shotgun (WGS) entry which is preliminary data.</text>
</comment>
<dbReference type="InterPro" id="IPR036249">
    <property type="entry name" value="Thioredoxin-like_sf"/>
</dbReference>
<evidence type="ECO:0000313" key="7">
    <source>
        <dbReference type="Proteomes" id="UP001331561"/>
    </source>
</evidence>
<reference evidence="6 7" key="1">
    <citation type="submission" date="2024-01" db="EMBL/GenBank/DDBJ databases">
        <title>Uliginosibacterium soil sp. nov.</title>
        <authorList>
            <person name="Lv Y."/>
        </authorList>
    </citation>
    <scope>NUCLEOTIDE SEQUENCE [LARGE SCALE GENOMIC DNA]</scope>
    <source>
        <strain evidence="6 7">H3</strain>
    </source>
</reference>
<sequence length="173" mass="18377">MAAALLAAALAGAGAWVLVGHLLAPNHGPAIEKLLQLKLPDSDGKIVEFAQWRGKPLVVNFWATWCPPCREEMPLLDQSAKATPDVQFVGISVDDAAHVAAFRRTNATSYPLPITGMEISALGAELGNKAMALPFTAFIRADGSLQSVKLGALKEAELAHELQQLSASIKSQR</sequence>
<dbReference type="PROSITE" id="PS51352">
    <property type="entry name" value="THIOREDOXIN_2"/>
    <property type="match status" value="1"/>
</dbReference>
<dbReference type="PROSITE" id="PS00194">
    <property type="entry name" value="THIOREDOXIN_1"/>
    <property type="match status" value="1"/>
</dbReference>
<dbReference type="CDD" id="cd02966">
    <property type="entry name" value="TlpA_like_family"/>
    <property type="match status" value="1"/>
</dbReference>
<dbReference type="Proteomes" id="UP001331561">
    <property type="component" value="Unassembled WGS sequence"/>
</dbReference>
<keyword evidence="2" id="KW-0201">Cytochrome c-type biogenesis</keyword>
<dbReference type="PANTHER" id="PTHR42852:SF6">
    <property type="entry name" value="THIOL:DISULFIDE INTERCHANGE PROTEIN DSBE"/>
    <property type="match status" value="1"/>
</dbReference>
<gene>
    <name evidence="6" type="ORF">VVD49_07810</name>
</gene>
<dbReference type="InterPro" id="IPR013766">
    <property type="entry name" value="Thioredoxin_domain"/>
</dbReference>
<comment type="subcellular location">
    <subcellularLocation>
        <location evidence="1">Cell envelope</location>
    </subcellularLocation>
</comment>
<organism evidence="6 7">
    <name type="scientific">Uliginosibacterium silvisoli</name>
    <dbReference type="NCBI Taxonomy" id="3114758"/>
    <lineage>
        <taxon>Bacteria</taxon>
        <taxon>Pseudomonadati</taxon>
        <taxon>Pseudomonadota</taxon>
        <taxon>Betaproteobacteria</taxon>
        <taxon>Rhodocyclales</taxon>
        <taxon>Zoogloeaceae</taxon>
        <taxon>Uliginosibacterium</taxon>
    </lineage>
</organism>
<dbReference type="RefSeq" id="WP_327598577.1">
    <property type="nucleotide sequence ID" value="NZ_JAYXHS010000001.1"/>
</dbReference>
<evidence type="ECO:0000256" key="3">
    <source>
        <dbReference type="ARBA" id="ARBA00023157"/>
    </source>
</evidence>
<dbReference type="PANTHER" id="PTHR42852">
    <property type="entry name" value="THIOL:DISULFIDE INTERCHANGE PROTEIN DSBE"/>
    <property type="match status" value="1"/>
</dbReference>
<dbReference type="SUPFAM" id="SSF52833">
    <property type="entry name" value="Thioredoxin-like"/>
    <property type="match status" value="1"/>
</dbReference>
<dbReference type="EMBL" id="JAYXHS010000001">
    <property type="protein sequence ID" value="MEC5385626.1"/>
    <property type="molecule type" value="Genomic_DNA"/>
</dbReference>
<dbReference type="Pfam" id="PF08534">
    <property type="entry name" value="Redoxin"/>
    <property type="match status" value="1"/>
</dbReference>